<feature type="region of interest" description="Disordered" evidence="1">
    <location>
        <begin position="1"/>
        <end position="33"/>
    </location>
</feature>
<dbReference type="Proteomes" id="UP000273405">
    <property type="component" value="Unassembled WGS sequence"/>
</dbReference>
<comment type="caution">
    <text evidence="2">The sequence shown here is derived from an EMBL/GenBank/DDBJ whole genome shotgun (WGS) entry which is preliminary data.</text>
</comment>
<keyword evidence="3" id="KW-1185">Reference proteome</keyword>
<dbReference type="EMBL" id="RAWG01000121">
    <property type="protein sequence ID" value="RKH40844.1"/>
    <property type="molecule type" value="Genomic_DNA"/>
</dbReference>
<sequence>MLPLEHPVRPPGFAPHSVHTGEPARDRAPEDPFLGSDVYASQIELTQGPRGKGTFRSSGARASKYRHALVTSVTEASEGFKVSYVYGEENANRHKYLYARRVIVATGPGPAAQTTNYTDAAPPGVYYTGDNYLNDNVALRGSMVAVEGGSATAAWCVEKALLNGAAHVFWFTRPGPGSLEDRFAAAFPAGDRNVWLKAQHNVTRIVGTVARAEWVVRGSAATNRLRLLFQEGHEFFVDQYAAAVGATETGGFLGAMRDHLTPIMDVAGHLHPSRSAILGYAGKGGRLLIVGAGVFKVSPQRPGANPGAYAKGNEYLPTAARPPEGIPTIIASIATLARYLQGSEARWLDINLGNFSDLDAHFAMAIARSFARLMLPPVERYTPEEVARFLTDQVIGTRIMRSSPYGIKVEELMALHRQLVSERLDDRMHLQSLVDAYYR</sequence>
<proteinExistence type="predicted"/>
<organism evidence="2 3">
    <name type="scientific">Corallococcus sicarius</name>
    <dbReference type="NCBI Taxonomy" id="2316726"/>
    <lineage>
        <taxon>Bacteria</taxon>
        <taxon>Pseudomonadati</taxon>
        <taxon>Myxococcota</taxon>
        <taxon>Myxococcia</taxon>
        <taxon>Myxococcales</taxon>
        <taxon>Cystobacterineae</taxon>
        <taxon>Myxococcaceae</taxon>
        <taxon>Corallococcus</taxon>
    </lineage>
</organism>
<evidence type="ECO:0000313" key="2">
    <source>
        <dbReference type="EMBL" id="RKH40844.1"/>
    </source>
</evidence>
<reference evidence="3" key="1">
    <citation type="submission" date="2018-09" db="EMBL/GenBank/DDBJ databases">
        <authorList>
            <person name="Livingstone P.G."/>
            <person name="Whitworth D.E."/>
        </authorList>
    </citation>
    <scope>NUCLEOTIDE SEQUENCE [LARGE SCALE GENOMIC DNA]</scope>
    <source>
        <strain evidence="3">CA040B</strain>
    </source>
</reference>
<accession>A0A3A8NN43</accession>
<dbReference type="InterPro" id="IPR036188">
    <property type="entry name" value="FAD/NAD-bd_sf"/>
</dbReference>
<name>A0A3A8NN43_9BACT</name>
<evidence type="ECO:0000313" key="3">
    <source>
        <dbReference type="Proteomes" id="UP000273405"/>
    </source>
</evidence>
<evidence type="ECO:0000256" key="1">
    <source>
        <dbReference type="SAM" id="MobiDB-lite"/>
    </source>
</evidence>
<dbReference type="SUPFAM" id="SSF51905">
    <property type="entry name" value="FAD/NAD(P)-binding domain"/>
    <property type="match status" value="1"/>
</dbReference>
<dbReference type="Gene3D" id="3.50.50.60">
    <property type="entry name" value="FAD/NAD(P)-binding domain"/>
    <property type="match status" value="1"/>
</dbReference>
<gene>
    <name evidence="2" type="ORF">D7X12_19705</name>
</gene>
<dbReference type="AlphaFoldDB" id="A0A3A8NN43"/>
<protein>
    <submittedName>
        <fullName evidence="2">Uncharacterized protein</fullName>
    </submittedName>
</protein>